<keyword evidence="2" id="KW-1185">Reference proteome</keyword>
<dbReference type="EMBL" id="CM042051">
    <property type="protein sequence ID" value="KAI3729506.1"/>
    <property type="molecule type" value="Genomic_DNA"/>
</dbReference>
<dbReference type="Proteomes" id="UP001055879">
    <property type="component" value="Linkage Group LG05"/>
</dbReference>
<gene>
    <name evidence="1" type="ORF">L6452_18166</name>
</gene>
<sequence length="80" mass="9177">MIKGYFEAFKLDLNNFIAHTSQQKKLATQEEGTDEPSKREYSSSADETKEEAQKDKGKRVMTVEQEAEESRKKKEAAKYG</sequence>
<reference evidence="1 2" key="2">
    <citation type="journal article" date="2022" name="Mol. Ecol. Resour.">
        <title>The genomes of chicory, endive, great burdock and yacon provide insights into Asteraceae paleo-polyploidization history and plant inulin production.</title>
        <authorList>
            <person name="Fan W."/>
            <person name="Wang S."/>
            <person name="Wang H."/>
            <person name="Wang A."/>
            <person name="Jiang F."/>
            <person name="Liu H."/>
            <person name="Zhao H."/>
            <person name="Xu D."/>
            <person name="Zhang Y."/>
        </authorList>
    </citation>
    <scope>NUCLEOTIDE SEQUENCE [LARGE SCALE GENOMIC DNA]</scope>
    <source>
        <strain evidence="2">cv. Niubang</strain>
    </source>
</reference>
<organism evidence="1 2">
    <name type="scientific">Arctium lappa</name>
    <name type="common">Greater burdock</name>
    <name type="synonym">Lappa major</name>
    <dbReference type="NCBI Taxonomy" id="4217"/>
    <lineage>
        <taxon>Eukaryota</taxon>
        <taxon>Viridiplantae</taxon>
        <taxon>Streptophyta</taxon>
        <taxon>Embryophyta</taxon>
        <taxon>Tracheophyta</taxon>
        <taxon>Spermatophyta</taxon>
        <taxon>Magnoliopsida</taxon>
        <taxon>eudicotyledons</taxon>
        <taxon>Gunneridae</taxon>
        <taxon>Pentapetalae</taxon>
        <taxon>asterids</taxon>
        <taxon>campanulids</taxon>
        <taxon>Asterales</taxon>
        <taxon>Asteraceae</taxon>
        <taxon>Carduoideae</taxon>
        <taxon>Cardueae</taxon>
        <taxon>Arctiinae</taxon>
        <taxon>Arctium</taxon>
    </lineage>
</organism>
<comment type="caution">
    <text evidence="1">The sequence shown here is derived from an EMBL/GenBank/DDBJ whole genome shotgun (WGS) entry which is preliminary data.</text>
</comment>
<evidence type="ECO:0000313" key="1">
    <source>
        <dbReference type="EMBL" id="KAI3729506.1"/>
    </source>
</evidence>
<proteinExistence type="predicted"/>
<evidence type="ECO:0000313" key="2">
    <source>
        <dbReference type="Proteomes" id="UP001055879"/>
    </source>
</evidence>
<accession>A0ACB9C5H2</accession>
<protein>
    <submittedName>
        <fullName evidence="1">Uncharacterized protein</fullName>
    </submittedName>
</protein>
<name>A0ACB9C5H2_ARCLA</name>
<reference evidence="2" key="1">
    <citation type="journal article" date="2022" name="Mol. Ecol. Resour.">
        <title>The genomes of chicory, endive, great burdock and yacon provide insights into Asteraceae palaeo-polyploidization history and plant inulin production.</title>
        <authorList>
            <person name="Fan W."/>
            <person name="Wang S."/>
            <person name="Wang H."/>
            <person name="Wang A."/>
            <person name="Jiang F."/>
            <person name="Liu H."/>
            <person name="Zhao H."/>
            <person name="Xu D."/>
            <person name="Zhang Y."/>
        </authorList>
    </citation>
    <scope>NUCLEOTIDE SEQUENCE [LARGE SCALE GENOMIC DNA]</scope>
    <source>
        <strain evidence="2">cv. Niubang</strain>
    </source>
</reference>